<evidence type="ECO:0000256" key="2">
    <source>
        <dbReference type="ARBA" id="ARBA00004443"/>
    </source>
</evidence>
<evidence type="ECO:0000256" key="4">
    <source>
        <dbReference type="ARBA" id="ARBA00005189"/>
    </source>
</evidence>
<keyword evidence="14" id="KW-0496">Mitochondrion</keyword>
<evidence type="ECO:0000256" key="13">
    <source>
        <dbReference type="ARBA" id="ARBA00023098"/>
    </source>
</evidence>
<dbReference type="EMBL" id="OB661174">
    <property type="protein sequence ID" value="CAD7227532.1"/>
    <property type="molecule type" value="Genomic_DNA"/>
</dbReference>
<evidence type="ECO:0000256" key="20">
    <source>
        <dbReference type="SAM" id="MobiDB-lite"/>
    </source>
</evidence>
<dbReference type="GO" id="GO:0016024">
    <property type="term" value="P:CDP-diacylglycerol biosynthetic process"/>
    <property type="evidence" value="ECO:0007669"/>
    <property type="project" value="UniProtKB-UniPathway"/>
</dbReference>
<keyword evidence="15" id="KW-0472">Membrane</keyword>
<evidence type="ECO:0000256" key="8">
    <source>
        <dbReference type="ARBA" id="ARBA00022516"/>
    </source>
</evidence>
<dbReference type="GO" id="GO:0016298">
    <property type="term" value="F:lipase activity"/>
    <property type="evidence" value="ECO:0007669"/>
    <property type="project" value="InterPro"/>
</dbReference>
<evidence type="ECO:0000256" key="15">
    <source>
        <dbReference type="ARBA" id="ARBA00023136"/>
    </source>
</evidence>
<evidence type="ECO:0000256" key="1">
    <source>
        <dbReference type="ARBA" id="ARBA00001946"/>
    </source>
</evidence>
<feature type="domain" description="Lipase" evidence="21">
    <location>
        <begin position="496"/>
        <end position="664"/>
    </location>
</feature>
<organism evidence="22">
    <name type="scientific">Cyprideis torosa</name>
    <dbReference type="NCBI Taxonomy" id="163714"/>
    <lineage>
        <taxon>Eukaryota</taxon>
        <taxon>Metazoa</taxon>
        <taxon>Ecdysozoa</taxon>
        <taxon>Arthropoda</taxon>
        <taxon>Crustacea</taxon>
        <taxon>Oligostraca</taxon>
        <taxon>Ostracoda</taxon>
        <taxon>Podocopa</taxon>
        <taxon>Podocopida</taxon>
        <taxon>Cytherocopina</taxon>
        <taxon>Cytheroidea</taxon>
        <taxon>Cytherideidae</taxon>
        <taxon>Cyprideis</taxon>
    </lineage>
</organism>
<keyword evidence="17" id="KW-1208">Phospholipid metabolism</keyword>
<gene>
    <name evidence="22" type="ORF">CTOB1V02_LOCUS5436</name>
</gene>
<dbReference type="InterPro" id="IPR013818">
    <property type="entry name" value="Lipase"/>
</dbReference>
<dbReference type="InterPro" id="IPR029058">
    <property type="entry name" value="AB_hydrolase_fold"/>
</dbReference>
<keyword evidence="12" id="KW-0460">Magnesium</keyword>
<dbReference type="GO" id="GO:0005743">
    <property type="term" value="C:mitochondrial inner membrane"/>
    <property type="evidence" value="ECO:0007669"/>
    <property type="project" value="UniProtKB-SubCell"/>
</dbReference>
<comment type="pathway">
    <text evidence="4">Lipid metabolism.</text>
</comment>
<keyword evidence="11" id="KW-0999">Mitochondrion inner membrane</keyword>
<evidence type="ECO:0000256" key="11">
    <source>
        <dbReference type="ARBA" id="ARBA00022792"/>
    </source>
</evidence>
<dbReference type="UniPathway" id="UPA00557">
    <property type="reaction ID" value="UER00614"/>
</dbReference>
<comment type="cofactor">
    <cofactor evidence="1">
        <name>Mg(2+)</name>
        <dbReference type="ChEBI" id="CHEBI:18420"/>
    </cofactor>
</comment>
<feature type="region of interest" description="Disordered" evidence="20">
    <location>
        <begin position="441"/>
        <end position="480"/>
    </location>
</feature>
<dbReference type="GO" id="GO:0004605">
    <property type="term" value="F:phosphatidate cytidylyltransferase activity"/>
    <property type="evidence" value="ECO:0007669"/>
    <property type="project" value="UniProtKB-EC"/>
</dbReference>
<reference evidence="22" key="1">
    <citation type="submission" date="2020-11" db="EMBL/GenBank/DDBJ databases">
        <authorList>
            <person name="Tran Van P."/>
        </authorList>
    </citation>
    <scope>NUCLEOTIDE SEQUENCE</scope>
</reference>
<feature type="compositionally biased region" description="Pro residues" evidence="20">
    <location>
        <begin position="378"/>
        <end position="395"/>
    </location>
</feature>
<keyword evidence="16" id="KW-0594">Phospholipid biosynthesis</keyword>
<evidence type="ECO:0000256" key="19">
    <source>
        <dbReference type="ARBA" id="ARBA00031502"/>
    </source>
</evidence>
<feature type="domain" description="Lipase" evidence="21">
    <location>
        <begin position="671"/>
        <end position="698"/>
    </location>
</feature>
<evidence type="ECO:0000256" key="10">
    <source>
        <dbReference type="ARBA" id="ARBA00022695"/>
    </source>
</evidence>
<evidence type="ECO:0000256" key="18">
    <source>
        <dbReference type="ARBA" id="ARBA00029893"/>
    </source>
</evidence>
<evidence type="ECO:0000256" key="14">
    <source>
        <dbReference type="ARBA" id="ARBA00023128"/>
    </source>
</evidence>
<evidence type="ECO:0000313" key="22">
    <source>
        <dbReference type="EMBL" id="CAD7227532.1"/>
    </source>
</evidence>
<evidence type="ECO:0000256" key="16">
    <source>
        <dbReference type="ARBA" id="ARBA00023209"/>
    </source>
</evidence>
<dbReference type="PANTHER" id="PTHR13619">
    <property type="entry name" value="PHOSPHATIDATE CYTIDYLYLTRANSFERASE, MITOCHONDRIAL"/>
    <property type="match status" value="1"/>
</dbReference>
<accession>A0A7R8W9P4</accession>
<dbReference type="EC" id="2.7.7.41" evidence="6"/>
<sequence>MASFGARLLNRAQSLTAAVAEENIRKVVNFLDILPKQPENVKLAFCYGSSFFEQANVLHNPTKDMLDVIVVVERTEKWHRENMRLNPNHYAPMMRMLGPKVIRDIQRGYGGKVYYNTLIRHKGSIFKYGVISAADLLSDLLDWDNLYIAGRLQKPVKFVVTPTPGEVGGALGMALQNNLEAAMHTACLVLPSYFTEHDLYYAITALSYMGDLRMQYGAEDVQKVNNIVHAQLPRLRKLYQPIINFAFSDCMEFSEDGKVVQNGSPSAMLLHFHRLPANLQYHLVVLWNRDGRRRDAEDVFKALSLNFHCGFYVQKAVNQIVAQSSWAQTFKGLFTAGYKKSFVYVLSKLRKGVFKSNATSDTLVKSSEMGHTDDFPSPLGPSPSPSAPPPIPTKPTPDKTSDSSTKIKRTASYFRRPPRPTAELWTPTAIPPPLTHAAHVAEANDKTSETSRENTVPKQSKEAEKPEAASLFEEEAKERLKDKKPSEKKILYSSDAKWWNPYRDAFLQRAPYNIVLVDYRNGALGPEINYPQAVANAEVVARQVGNLVREFVIRGATYQQVHLFGISLGAQISGLAAEWLKKISPGSTIGRITGVDPAGPLFAPYARPFLYSTETHLDPSDANFVDVIHTNAEEPLAGGYGTDRPMGHVDFYVNGGQTQPGCPGRSKAQKEGGYGTDRPMGHVDFYVNGGQTQPGCPGRSKAQKEGTQFHISVISSKDQPSMIGLVTAQIENGTETPLVSHQVGFRKPRHLLSPGTTLSKVVITPRVLAGVTDLRVTLKFQSPSRVQRIWYIDAIHMESDTQETYNFNVMDVSTSTFGMERQVSWISRKGAIRSLRRKRAKAWKRARNTEYDGKEGENAEEACGGPGVGEQAFPAKEGDIADPVLPQQQIRTLEPESK</sequence>
<dbReference type="Gene3D" id="3.40.50.1820">
    <property type="entry name" value="alpha/beta hydrolase"/>
    <property type="match status" value="2"/>
</dbReference>
<feature type="compositionally biased region" description="Basic and acidic residues" evidence="20">
    <location>
        <begin position="847"/>
        <end position="857"/>
    </location>
</feature>
<dbReference type="Pfam" id="PF09139">
    <property type="entry name" value="Tam41_Mmp37"/>
    <property type="match status" value="1"/>
</dbReference>
<comment type="similarity">
    <text evidence="5">Belongs to the TAM41 family.</text>
</comment>
<feature type="region of interest" description="Disordered" evidence="20">
    <location>
        <begin position="844"/>
        <end position="898"/>
    </location>
</feature>
<keyword evidence="9" id="KW-0808">Transferase</keyword>
<keyword evidence="13" id="KW-0443">Lipid metabolism</keyword>
<keyword evidence="8" id="KW-0444">Lipid biosynthesis</keyword>
<evidence type="ECO:0000256" key="5">
    <source>
        <dbReference type="ARBA" id="ARBA00005458"/>
    </source>
</evidence>
<keyword evidence="10" id="KW-0548">Nucleotidyltransferase</keyword>
<dbReference type="InterPro" id="IPR015222">
    <property type="entry name" value="Tam41"/>
</dbReference>
<comment type="pathway">
    <text evidence="3">Phospholipid metabolism; CDP-diacylglycerol biosynthesis; CDP-diacylglycerol from sn-glycerol 3-phosphate: step 3/3.</text>
</comment>
<protein>
    <recommendedName>
        <fullName evidence="7">Phosphatidate cytidylyltransferase, mitochondrial</fullName>
        <ecNumber evidence="6">2.7.7.41</ecNumber>
    </recommendedName>
    <alternativeName>
        <fullName evidence="18">CDP-diacylglycerol synthase</fullName>
    </alternativeName>
    <alternativeName>
        <fullName evidence="19">Mitochondrial translocator assembly and maintenance protein 41 homolog</fullName>
    </alternativeName>
</protein>
<evidence type="ECO:0000256" key="3">
    <source>
        <dbReference type="ARBA" id="ARBA00005119"/>
    </source>
</evidence>
<evidence type="ECO:0000256" key="12">
    <source>
        <dbReference type="ARBA" id="ARBA00022842"/>
    </source>
</evidence>
<dbReference type="PANTHER" id="PTHR13619:SF0">
    <property type="entry name" value="PHOSPHATIDATE CYTIDYLYLTRANSFERASE, MITOCHONDRIAL"/>
    <property type="match status" value="1"/>
</dbReference>
<evidence type="ECO:0000259" key="21">
    <source>
        <dbReference type="Pfam" id="PF00151"/>
    </source>
</evidence>
<proteinExistence type="inferred from homology"/>
<evidence type="ECO:0000256" key="17">
    <source>
        <dbReference type="ARBA" id="ARBA00023264"/>
    </source>
</evidence>
<dbReference type="Pfam" id="PF00151">
    <property type="entry name" value="Lipase"/>
    <property type="match status" value="2"/>
</dbReference>
<comment type="subcellular location">
    <subcellularLocation>
        <location evidence="2">Mitochondrion inner membrane</location>
        <topology evidence="2">Peripheral membrane protein</topology>
        <orientation evidence="2">Matrix side</orientation>
    </subcellularLocation>
</comment>
<dbReference type="GO" id="GO:0032049">
    <property type="term" value="P:cardiolipin biosynthetic process"/>
    <property type="evidence" value="ECO:0007669"/>
    <property type="project" value="InterPro"/>
</dbReference>
<name>A0A7R8W9P4_9CRUS</name>
<evidence type="ECO:0000256" key="9">
    <source>
        <dbReference type="ARBA" id="ARBA00022679"/>
    </source>
</evidence>
<feature type="compositionally biased region" description="Basic and acidic residues" evidence="20">
    <location>
        <begin position="442"/>
        <end position="452"/>
    </location>
</feature>
<dbReference type="AlphaFoldDB" id="A0A7R8W9P4"/>
<dbReference type="OrthoDB" id="341477at2759"/>
<feature type="non-terminal residue" evidence="22">
    <location>
        <position position="1"/>
    </location>
</feature>
<evidence type="ECO:0000256" key="6">
    <source>
        <dbReference type="ARBA" id="ARBA00012487"/>
    </source>
</evidence>
<feature type="region of interest" description="Disordered" evidence="20">
    <location>
        <begin position="365"/>
        <end position="424"/>
    </location>
</feature>
<evidence type="ECO:0000256" key="7">
    <source>
        <dbReference type="ARBA" id="ARBA00018337"/>
    </source>
</evidence>
<dbReference type="SUPFAM" id="SSF53474">
    <property type="entry name" value="alpha/beta-Hydrolases"/>
    <property type="match status" value="2"/>
</dbReference>